<dbReference type="PROSITE" id="PS51257">
    <property type="entry name" value="PROKAR_LIPOPROTEIN"/>
    <property type="match status" value="1"/>
</dbReference>
<protein>
    <submittedName>
        <fullName evidence="2">Beta-lactamase family protein</fullName>
    </submittedName>
</protein>
<accession>A0A923H9M3</accession>
<dbReference type="Proteomes" id="UP000656244">
    <property type="component" value="Unassembled WGS sequence"/>
</dbReference>
<evidence type="ECO:0000259" key="1">
    <source>
        <dbReference type="Pfam" id="PF00144"/>
    </source>
</evidence>
<gene>
    <name evidence="2" type="ORF">H7U19_07180</name>
</gene>
<keyword evidence="3" id="KW-1185">Reference proteome</keyword>
<dbReference type="EMBL" id="JACNMF010000002">
    <property type="protein sequence ID" value="MBC3758179.1"/>
    <property type="molecule type" value="Genomic_DNA"/>
</dbReference>
<dbReference type="PANTHER" id="PTHR46825:SF7">
    <property type="entry name" value="D-ALANYL-D-ALANINE CARBOXYPEPTIDASE"/>
    <property type="match status" value="1"/>
</dbReference>
<dbReference type="RefSeq" id="WP_186560688.1">
    <property type="nucleotide sequence ID" value="NZ_JACNMF010000002.1"/>
</dbReference>
<name>A0A923H9M3_9FLAO</name>
<dbReference type="InterPro" id="IPR012338">
    <property type="entry name" value="Beta-lactam/transpept-like"/>
</dbReference>
<evidence type="ECO:0000313" key="2">
    <source>
        <dbReference type="EMBL" id="MBC3758179.1"/>
    </source>
</evidence>
<reference evidence="2" key="1">
    <citation type="submission" date="2020-08" db="EMBL/GenBank/DDBJ databases">
        <title>Hyunsoonleella sp. strain SJ7 genome sequencing and assembly.</title>
        <authorList>
            <person name="Kim I."/>
        </authorList>
    </citation>
    <scope>NUCLEOTIDE SEQUENCE</scope>
    <source>
        <strain evidence="2">SJ7</strain>
    </source>
</reference>
<dbReference type="AlphaFoldDB" id="A0A923H9M3"/>
<dbReference type="InterPro" id="IPR001466">
    <property type="entry name" value="Beta-lactam-related"/>
</dbReference>
<evidence type="ECO:0000313" key="3">
    <source>
        <dbReference type="Proteomes" id="UP000656244"/>
    </source>
</evidence>
<dbReference type="InterPro" id="IPR050491">
    <property type="entry name" value="AmpC-like"/>
</dbReference>
<dbReference type="Pfam" id="PF00144">
    <property type="entry name" value="Beta-lactamase"/>
    <property type="match status" value="1"/>
</dbReference>
<organism evidence="2 3">
    <name type="scientific">Hyunsoonleella aquatilis</name>
    <dbReference type="NCBI Taxonomy" id="2762758"/>
    <lineage>
        <taxon>Bacteria</taxon>
        <taxon>Pseudomonadati</taxon>
        <taxon>Bacteroidota</taxon>
        <taxon>Flavobacteriia</taxon>
        <taxon>Flavobacteriales</taxon>
        <taxon>Flavobacteriaceae</taxon>
    </lineage>
</organism>
<feature type="domain" description="Beta-lactamase-related" evidence="1">
    <location>
        <begin position="52"/>
        <end position="359"/>
    </location>
</feature>
<dbReference type="SUPFAM" id="SSF56601">
    <property type="entry name" value="beta-lactamase/transpeptidase-like"/>
    <property type="match status" value="1"/>
</dbReference>
<dbReference type="Gene3D" id="3.40.710.10">
    <property type="entry name" value="DD-peptidase/beta-lactamase superfamily"/>
    <property type="match status" value="1"/>
</dbReference>
<sequence>MVIKVRFLMFYGIVFLAVIGCKNQKSIPKSESKADLFQSILDSVYNANKGCVGLMAHIEAPGKNISWSGAVGVADSVTKVVLQRDQPVLIASNTKTYVAVAILRLAEQGKVELDSKIEHYISKKSKQLLEADGYRPNDISLKHLLTHTGGLFDYAGSEKFFEFIATQPNYRWTRDEQIELAISEGEPLGKPGEVFSYSDTNYLLASEIIETLTGQEFYVAMRELLKFDQLHLDATWFSSLEQYPENVLPLAYQYSSEEGVNSYSLDHSFDLYGGGGLASTTKDLAVFLHGVFNHKVFDDPETVQLLFTEVETKQPKEWDYFFGISPYDFNGLKGYGHNGYWGTIVNHFPELNTTISVFVLERDKRYLRVDLTASYLKVLKDLE</sequence>
<comment type="caution">
    <text evidence="2">The sequence shown here is derived from an EMBL/GenBank/DDBJ whole genome shotgun (WGS) entry which is preliminary data.</text>
</comment>
<dbReference type="PANTHER" id="PTHR46825">
    <property type="entry name" value="D-ALANYL-D-ALANINE-CARBOXYPEPTIDASE/ENDOPEPTIDASE AMPH"/>
    <property type="match status" value="1"/>
</dbReference>
<proteinExistence type="predicted"/>